<proteinExistence type="predicted"/>
<keyword evidence="1" id="KW-0175">Coiled coil</keyword>
<dbReference type="OrthoDB" id="10548897at2759"/>
<gene>
    <name evidence="2" type="ORF">BCR33DRAFT_750322</name>
</gene>
<protein>
    <submittedName>
        <fullName evidence="2">Uncharacterized protein</fullName>
    </submittedName>
</protein>
<keyword evidence="3" id="KW-1185">Reference proteome</keyword>
<feature type="non-terminal residue" evidence="2">
    <location>
        <position position="320"/>
    </location>
</feature>
<comment type="caution">
    <text evidence="2">The sequence shown here is derived from an EMBL/GenBank/DDBJ whole genome shotgun (WGS) entry which is preliminary data.</text>
</comment>
<evidence type="ECO:0000256" key="1">
    <source>
        <dbReference type="SAM" id="Coils"/>
    </source>
</evidence>
<dbReference type="AlphaFoldDB" id="A0A1Y2AD79"/>
<organism evidence="2 3">
    <name type="scientific">Rhizoclosmatium globosum</name>
    <dbReference type="NCBI Taxonomy" id="329046"/>
    <lineage>
        <taxon>Eukaryota</taxon>
        <taxon>Fungi</taxon>
        <taxon>Fungi incertae sedis</taxon>
        <taxon>Chytridiomycota</taxon>
        <taxon>Chytridiomycota incertae sedis</taxon>
        <taxon>Chytridiomycetes</taxon>
        <taxon>Chytridiales</taxon>
        <taxon>Chytriomycetaceae</taxon>
        <taxon>Rhizoclosmatium</taxon>
    </lineage>
</organism>
<evidence type="ECO:0000313" key="3">
    <source>
        <dbReference type="Proteomes" id="UP000193642"/>
    </source>
</evidence>
<reference evidence="2 3" key="1">
    <citation type="submission" date="2016-07" db="EMBL/GenBank/DDBJ databases">
        <title>Pervasive Adenine N6-methylation of Active Genes in Fungi.</title>
        <authorList>
            <consortium name="DOE Joint Genome Institute"/>
            <person name="Mondo S.J."/>
            <person name="Dannebaum R.O."/>
            <person name="Kuo R.C."/>
            <person name="Labutti K."/>
            <person name="Haridas S."/>
            <person name="Kuo A."/>
            <person name="Salamov A."/>
            <person name="Ahrendt S.R."/>
            <person name="Lipzen A."/>
            <person name="Sullivan W."/>
            <person name="Andreopoulos W.B."/>
            <person name="Clum A."/>
            <person name="Lindquist E."/>
            <person name="Daum C."/>
            <person name="Ramamoorthy G.K."/>
            <person name="Gryganskyi A."/>
            <person name="Culley D."/>
            <person name="Magnuson J.K."/>
            <person name="James T.Y."/>
            <person name="O'Malley M.A."/>
            <person name="Stajich J.E."/>
            <person name="Spatafora J.W."/>
            <person name="Visel A."/>
            <person name="Grigoriev I.V."/>
        </authorList>
    </citation>
    <scope>NUCLEOTIDE SEQUENCE [LARGE SCALE GENOMIC DNA]</scope>
    <source>
        <strain evidence="2 3">JEL800</strain>
    </source>
</reference>
<evidence type="ECO:0000313" key="2">
    <source>
        <dbReference type="EMBL" id="ORY20503.1"/>
    </source>
</evidence>
<dbReference type="Proteomes" id="UP000193642">
    <property type="component" value="Unassembled WGS sequence"/>
</dbReference>
<accession>A0A1Y2AD79</accession>
<sequence length="320" mass="36868">MTNTTTRQLQATDGITAMTTWFKSMINSGNFTRWQEYLDTKPGSTGPNLQLKPIPSKKGLHATQGLEFQTLNDEMQELEIRKVYAEGNEKCEMDLFHTKAIKVNVTYALVNDPNDSTGATTIPGPIGRLNDVEKAVHVKEEIVKTQFKINQLKDKHKKQITEFEELQKAAETHNKERDHIINRMSKALNEMRSDKWMSKWWQDHTKECTTVQELFLKVHTIASGIKEIDTKSLWRSSETKLQGTYYHSVDQLFIDFKELWDTYESAYPNEPLNCEKRREMVVTAVDKLQQTLAPIIKDDAVSGHILSNLMNDIRENDCSN</sequence>
<feature type="coiled-coil region" evidence="1">
    <location>
        <begin position="149"/>
        <end position="183"/>
    </location>
</feature>
<name>A0A1Y2AD79_9FUNG</name>
<dbReference type="EMBL" id="MCGO01000236">
    <property type="protein sequence ID" value="ORY20503.1"/>
    <property type="molecule type" value="Genomic_DNA"/>
</dbReference>